<dbReference type="Proteomes" id="UP000198824">
    <property type="component" value="Unassembled WGS sequence"/>
</dbReference>
<dbReference type="OrthoDB" id="8453141at2"/>
<dbReference type="RefSeq" id="WP_093314395.1">
    <property type="nucleotide sequence ID" value="NZ_FOZG01000002.1"/>
</dbReference>
<name>A0A1I6L170_9SPHN</name>
<feature type="domain" description="HIT" evidence="1">
    <location>
        <begin position="26"/>
        <end position="113"/>
    </location>
</feature>
<evidence type="ECO:0000313" key="2">
    <source>
        <dbReference type="EMBL" id="SFR97182.1"/>
    </source>
</evidence>
<reference evidence="2 3" key="1">
    <citation type="submission" date="2016-10" db="EMBL/GenBank/DDBJ databases">
        <authorList>
            <person name="de Groot N.N."/>
        </authorList>
    </citation>
    <scope>NUCLEOTIDE SEQUENCE [LARGE SCALE GENOMIC DNA]</scope>
    <source>
        <strain evidence="2 3">S5-249</strain>
    </source>
</reference>
<protein>
    <submittedName>
        <fullName evidence="2">HIT domain-containing protein</fullName>
    </submittedName>
</protein>
<gene>
    <name evidence="2" type="ORF">SAMN05192580_2133</name>
</gene>
<organism evidence="2 3">
    <name type="scientific">Sphingomonas jatrophae</name>
    <dbReference type="NCBI Taxonomy" id="1166337"/>
    <lineage>
        <taxon>Bacteria</taxon>
        <taxon>Pseudomonadati</taxon>
        <taxon>Pseudomonadota</taxon>
        <taxon>Alphaproteobacteria</taxon>
        <taxon>Sphingomonadales</taxon>
        <taxon>Sphingomonadaceae</taxon>
        <taxon>Sphingomonas</taxon>
    </lineage>
</organism>
<dbReference type="InterPro" id="IPR011146">
    <property type="entry name" value="HIT-like"/>
</dbReference>
<dbReference type="SUPFAM" id="SSF54197">
    <property type="entry name" value="HIT-like"/>
    <property type="match status" value="1"/>
</dbReference>
<dbReference type="InterPro" id="IPR036265">
    <property type="entry name" value="HIT-like_sf"/>
</dbReference>
<evidence type="ECO:0000259" key="1">
    <source>
        <dbReference type="Pfam" id="PF01230"/>
    </source>
</evidence>
<keyword evidence="3" id="KW-1185">Reference proteome</keyword>
<dbReference type="GO" id="GO:0003824">
    <property type="term" value="F:catalytic activity"/>
    <property type="evidence" value="ECO:0007669"/>
    <property type="project" value="InterPro"/>
</dbReference>
<dbReference type="Pfam" id="PF01230">
    <property type="entry name" value="HIT"/>
    <property type="match status" value="1"/>
</dbReference>
<sequence>MVEGTRFAWITNDSLPRSSAEWDREILRSERFVAVPSAGALAPGWTLVVPRRPLLNLSETNLAERVELAAIAIKVADTLSKTGKEVFCFEHGSRKPGGLVGCGVDQAHLHIVPLPFDLIEAVTSAADSGIEWEAPVASTTPFDQPPVEGDYILLWRMTDHQTMVGKMRRPESQWVRRIIASELGIGPEWNYRTHPQRHNVRETLTMLGELRFNTTR</sequence>
<dbReference type="EMBL" id="FOZG01000002">
    <property type="protein sequence ID" value="SFR97182.1"/>
    <property type="molecule type" value="Genomic_DNA"/>
</dbReference>
<evidence type="ECO:0000313" key="3">
    <source>
        <dbReference type="Proteomes" id="UP000198824"/>
    </source>
</evidence>
<dbReference type="Gene3D" id="3.30.428.10">
    <property type="entry name" value="HIT-like"/>
    <property type="match status" value="1"/>
</dbReference>
<proteinExistence type="predicted"/>
<dbReference type="STRING" id="1166337.SAMN05192580_2133"/>
<dbReference type="AlphaFoldDB" id="A0A1I6L170"/>
<accession>A0A1I6L170</accession>